<dbReference type="PANTHER" id="PTHR33529">
    <property type="entry name" value="SLR0882 PROTEIN-RELATED"/>
    <property type="match status" value="1"/>
</dbReference>
<keyword evidence="3 6" id="KW-0812">Transmembrane</keyword>
<comment type="caution">
    <text evidence="7">The sequence shown here is derived from an EMBL/GenBank/DDBJ whole genome shotgun (WGS) entry which is preliminary data.</text>
</comment>
<evidence type="ECO:0000256" key="3">
    <source>
        <dbReference type="ARBA" id="ARBA00022692"/>
    </source>
</evidence>
<sequence>MNAPRPRSGGPRHVLLRYLSLLLTTRVAMCCAILIALMELLGLLEQMTPILRRHLGVTGVLTYMTLHLPLMLQTALPLSVLVGALLMLTQMTVSNETAILRASGLSTLGLVLRLAPATLALGLFGVVVEDQLTPRSELALAAWWSHSDPHPEDGRSFWFAVPGDASRSGGVASELAHVGYVKDVGNSAFGVDLYDRDAEGRLLGMTHAARATFGENGWTLWEVKRSVVAPDGDAARVQVSTEPQARWGNTFRASDMLRLSMDTAPLSSLDIWRALDGRVATSLAPGYLRAALIERLLRPLALLVMLLLATPVVYIPPRTGMRSWLPVWCLGGGLLFIIVQGMFRAMGNAGLLPAPVATVPGLLIFTMAAGAVLLRNEEQ</sequence>
<keyword evidence="8" id="KW-1185">Reference proteome</keyword>
<keyword evidence="4 6" id="KW-1133">Transmembrane helix</keyword>
<name>A0ABS3LQZ4_9PROT</name>
<keyword evidence="5 6" id="KW-0472">Membrane</keyword>
<evidence type="ECO:0000256" key="4">
    <source>
        <dbReference type="ARBA" id="ARBA00022989"/>
    </source>
</evidence>
<feature type="transmembrane region" description="Helical" evidence="6">
    <location>
        <begin position="296"/>
        <end position="315"/>
    </location>
</feature>
<proteinExistence type="predicted"/>
<dbReference type="EMBL" id="JAFVMF010000001">
    <property type="protein sequence ID" value="MBO1358324.1"/>
    <property type="molecule type" value="Genomic_DNA"/>
</dbReference>
<protein>
    <submittedName>
        <fullName evidence="7">LptF/LptG family permease</fullName>
    </submittedName>
</protein>
<feature type="transmembrane region" description="Helical" evidence="6">
    <location>
        <begin position="21"/>
        <end position="44"/>
    </location>
</feature>
<evidence type="ECO:0000256" key="6">
    <source>
        <dbReference type="SAM" id="Phobius"/>
    </source>
</evidence>
<organism evidence="7 8">
    <name type="scientific">Acetobacter sacchari</name>
    <dbReference type="NCBI Taxonomy" id="2661687"/>
    <lineage>
        <taxon>Bacteria</taxon>
        <taxon>Pseudomonadati</taxon>
        <taxon>Pseudomonadota</taxon>
        <taxon>Alphaproteobacteria</taxon>
        <taxon>Acetobacterales</taxon>
        <taxon>Acetobacteraceae</taxon>
        <taxon>Acetobacter</taxon>
    </lineage>
</organism>
<accession>A0ABS3LQZ4</accession>
<reference evidence="7 8" key="1">
    <citation type="submission" date="2021-03" db="EMBL/GenBank/DDBJ databases">
        <title>The complete genome sequence of Acetobacter sacchari TBRC 11175.</title>
        <authorList>
            <person name="Charoenyingcharoen P."/>
            <person name="Yukphan P."/>
        </authorList>
    </citation>
    <scope>NUCLEOTIDE SEQUENCE [LARGE SCALE GENOMIC DNA]</scope>
    <source>
        <strain evidence="7 8">TBRC 11175</strain>
    </source>
</reference>
<dbReference type="InterPro" id="IPR005495">
    <property type="entry name" value="LptG/LptF_permease"/>
</dbReference>
<evidence type="ECO:0000313" key="7">
    <source>
        <dbReference type="EMBL" id="MBO1358324.1"/>
    </source>
</evidence>
<evidence type="ECO:0000256" key="5">
    <source>
        <dbReference type="ARBA" id="ARBA00023136"/>
    </source>
</evidence>
<gene>
    <name evidence="7" type="ORF">J2D73_00745</name>
</gene>
<dbReference type="RefSeq" id="WP_207878439.1">
    <property type="nucleotide sequence ID" value="NZ_JAFVMF010000001.1"/>
</dbReference>
<dbReference type="PANTHER" id="PTHR33529:SF2">
    <property type="entry name" value="LIPOPOLYSACCHARIDE EXPORT SYSTEM PERMEASE PROTEIN LPTG"/>
    <property type="match status" value="1"/>
</dbReference>
<dbReference type="Pfam" id="PF03739">
    <property type="entry name" value="LptF_LptG"/>
    <property type="match status" value="1"/>
</dbReference>
<comment type="subcellular location">
    <subcellularLocation>
        <location evidence="1">Cell membrane</location>
        <topology evidence="1">Multi-pass membrane protein</topology>
    </subcellularLocation>
</comment>
<evidence type="ECO:0000256" key="1">
    <source>
        <dbReference type="ARBA" id="ARBA00004651"/>
    </source>
</evidence>
<keyword evidence="2" id="KW-1003">Cell membrane</keyword>
<feature type="transmembrane region" description="Helical" evidence="6">
    <location>
        <begin position="352"/>
        <end position="374"/>
    </location>
</feature>
<feature type="transmembrane region" description="Helical" evidence="6">
    <location>
        <begin position="64"/>
        <end position="89"/>
    </location>
</feature>
<evidence type="ECO:0000256" key="2">
    <source>
        <dbReference type="ARBA" id="ARBA00022475"/>
    </source>
</evidence>
<feature type="transmembrane region" description="Helical" evidence="6">
    <location>
        <begin position="327"/>
        <end position="346"/>
    </location>
</feature>
<dbReference type="Proteomes" id="UP000664771">
    <property type="component" value="Unassembled WGS sequence"/>
</dbReference>
<evidence type="ECO:0000313" key="8">
    <source>
        <dbReference type="Proteomes" id="UP000664771"/>
    </source>
</evidence>
<feature type="transmembrane region" description="Helical" evidence="6">
    <location>
        <begin position="110"/>
        <end position="128"/>
    </location>
</feature>